<evidence type="ECO:0000259" key="1">
    <source>
        <dbReference type="Pfam" id="PF25558"/>
    </source>
</evidence>
<name>A0A183CY25_9BILA</name>
<dbReference type="Proteomes" id="UP000271098">
    <property type="component" value="Unassembled WGS sequence"/>
</dbReference>
<evidence type="ECO:0000313" key="4">
    <source>
        <dbReference type="WBParaSite" id="GPUH_0000136801-mRNA-1"/>
    </source>
</evidence>
<accession>A0A183CY25</accession>
<protein>
    <submittedName>
        <fullName evidence="4">Transposase</fullName>
    </submittedName>
</protein>
<dbReference type="AlphaFoldDB" id="A0A183CY25"/>
<dbReference type="WBParaSite" id="GPUH_0000136801-mRNA-1">
    <property type="protein sequence ID" value="GPUH_0000136801-mRNA-1"/>
    <property type="gene ID" value="GPUH_0000136801"/>
</dbReference>
<evidence type="ECO:0000313" key="3">
    <source>
        <dbReference type="Proteomes" id="UP000271098"/>
    </source>
</evidence>
<gene>
    <name evidence="2" type="ORF">GPUH_LOCUS1366</name>
</gene>
<keyword evidence="3" id="KW-1185">Reference proteome</keyword>
<dbReference type="OrthoDB" id="5789733at2759"/>
<sequence length="116" mass="12863">MIVQLDEFMAYAVSEDNENVMCPILTWSGGDNGNLNAVSLVDVVQVGNMVYYEAAICPDGLKARWWSTNSSGRPHKNSSAQTAITVEQMVLRTLSPDILNYLRRTIPTIVQFAKNP</sequence>
<dbReference type="EMBL" id="UYRT01001630">
    <property type="protein sequence ID" value="VDK29894.1"/>
    <property type="molecule type" value="Genomic_DNA"/>
</dbReference>
<feature type="domain" description="DUF7930" evidence="1">
    <location>
        <begin position="2"/>
        <end position="70"/>
    </location>
</feature>
<evidence type="ECO:0000313" key="2">
    <source>
        <dbReference type="EMBL" id="VDK29894.1"/>
    </source>
</evidence>
<dbReference type="Pfam" id="PF25558">
    <property type="entry name" value="DUF7930"/>
    <property type="match status" value="1"/>
</dbReference>
<proteinExistence type="predicted"/>
<reference evidence="2 3" key="2">
    <citation type="submission" date="2018-11" db="EMBL/GenBank/DDBJ databases">
        <authorList>
            <consortium name="Pathogen Informatics"/>
        </authorList>
    </citation>
    <scope>NUCLEOTIDE SEQUENCE [LARGE SCALE GENOMIC DNA]</scope>
</reference>
<dbReference type="InterPro" id="IPR057690">
    <property type="entry name" value="DUF7930"/>
</dbReference>
<organism evidence="4">
    <name type="scientific">Gongylonema pulchrum</name>
    <dbReference type="NCBI Taxonomy" id="637853"/>
    <lineage>
        <taxon>Eukaryota</taxon>
        <taxon>Metazoa</taxon>
        <taxon>Ecdysozoa</taxon>
        <taxon>Nematoda</taxon>
        <taxon>Chromadorea</taxon>
        <taxon>Rhabditida</taxon>
        <taxon>Spirurina</taxon>
        <taxon>Spiruromorpha</taxon>
        <taxon>Spiruroidea</taxon>
        <taxon>Gongylonematidae</taxon>
        <taxon>Gongylonema</taxon>
    </lineage>
</organism>
<reference evidence="4" key="1">
    <citation type="submission" date="2016-06" db="UniProtKB">
        <authorList>
            <consortium name="WormBaseParasite"/>
        </authorList>
    </citation>
    <scope>IDENTIFICATION</scope>
</reference>